<feature type="region of interest" description="Disordered" evidence="1">
    <location>
        <begin position="20"/>
        <end position="46"/>
    </location>
</feature>
<sequence>MGGRRYMGVFSKYELARPGRGLEDLSKPPSGGRRQDQKIGEHGMISPGKGHFSLTLTHLFVIL</sequence>
<accession>A0AAD9T6E3</accession>
<evidence type="ECO:0000313" key="2">
    <source>
        <dbReference type="EMBL" id="KAK2630011.1"/>
    </source>
</evidence>
<keyword evidence="3" id="KW-1185">Reference proteome</keyword>
<dbReference type="EMBL" id="JAUBYV010000001">
    <property type="protein sequence ID" value="KAK2630011.1"/>
    <property type="molecule type" value="Genomic_DNA"/>
</dbReference>
<proteinExistence type="predicted"/>
<dbReference type="AlphaFoldDB" id="A0AAD9T6E3"/>
<name>A0AAD9T6E3_9HELO</name>
<organism evidence="2 3">
    <name type="scientific">Diplocarpon rosae</name>
    <dbReference type="NCBI Taxonomy" id="946125"/>
    <lineage>
        <taxon>Eukaryota</taxon>
        <taxon>Fungi</taxon>
        <taxon>Dikarya</taxon>
        <taxon>Ascomycota</taxon>
        <taxon>Pezizomycotina</taxon>
        <taxon>Leotiomycetes</taxon>
        <taxon>Helotiales</taxon>
        <taxon>Drepanopezizaceae</taxon>
        <taxon>Diplocarpon</taxon>
    </lineage>
</organism>
<gene>
    <name evidence="2" type="ORF">QTJ16_000831</name>
</gene>
<protein>
    <submittedName>
        <fullName evidence="2">Uncharacterized protein</fullName>
    </submittedName>
</protein>
<comment type="caution">
    <text evidence="2">The sequence shown here is derived from an EMBL/GenBank/DDBJ whole genome shotgun (WGS) entry which is preliminary data.</text>
</comment>
<evidence type="ECO:0000313" key="3">
    <source>
        <dbReference type="Proteomes" id="UP001285354"/>
    </source>
</evidence>
<reference evidence="2" key="1">
    <citation type="submission" date="2023-06" db="EMBL/GenBank/DDBJ databases">
        <title>Draft genome of Marssonina rosae.</title>
        <authorList>
            <person name="Cheng Q."/>
        </authorList>
    </citation>
    <scope>NUCLEOTIDE SEQUENCE</scope>
    <source>
        <strain evidence="2">R4</strain>
    </source>
</reference>
<evidence type="ECO:0000256" key="1">
    <source>
        <dbReference type="SAM" id="MobiDB-lite"/>
    </source>
</evidence>
<dbReference type="Proteomes" id="UP001285354">
    <property type="component" value="Unassembled WGS sequence"/>
</dbReference>